<dbReference type="RefSeq" id="WP_190418687.1">
    <property type="nucleotide sequence ID" value="NZ_JAMPKK010000027.1"/>
</dbReference>
<keyword evidence="1" id="KW-0472">Membrane</keyword>
<evidence type="ECO:0000256" key="1">
    <source>
        <dbReference type="SAM" id="Phobius"/>
    </source>
</evidence>
<evidence type="ECO:0000313" key="2">
    <source>
        <dbReference type="EMBL" id="MEP0865465.1"/>
    </source>
</evidence>
<proteinExistence type="predicted"/>
<accession>A0ABV0JPQ6</accession>
<comment type="caution">
    <text evidence="2">The sequence shown here is derived from an EMBL/GenBank/DDBJ whole genome shotgun (WGS) entry which is preliminary data.</text>
</comment>
<organism evidence="2 3">
    <name type="scientific">Funiculus sociatus GB2-A5</name>
    <dbReference type="NCBI Taxonomy" id="2933946"/>
    <lineage>
        <taxon>Bacteria</taxon>
        <taxon>Bacillati</taxon>
        <taxon>Cyanobacteriota</taxon>
        <taxon>Cyanophyceae</taxon>
        <taxon>Coleofasciculales</taxon>
        <taxon>Coleofasciculaceae</taxon>
        <taxon>Funiculus</taxon>
    </lineage>
</organism>
<protein>
    <submittedName>
        <fullName evidence="2">Uncharacterized protein</fullName>
    </submittedName>
</protein>
<dbReference type="Proteomes" id="UP001442494">
    <property type="component" value="Unassembled WGS sequence"/>
</dbReference>
<reference evidence="2 3" key="1">
    <citation type="submission" date="2022-04" db="EMBL/GenBank/DDBJ databases">
        <title>Positive selection, recombination, and allopatry shape intraspecific diversity of widespread and dominant cyanobacteria.</title>
        <authorList>
            <person name="Wei J."/>
            <person name="Shu W."/>
            <person name="Hu C."/>
        </authorList>
    </citation>
    <scope>NUCLEOTIDE SEQUENCE [LARGE SCALE GENOMIC DNA]</scope>
    <source>
        <strain evidence="2 3">GB2-A5</strain>
    </source>
</reference>
<keyword evidence="1" id="KW-1133">Transmembrane helix</keyword>
<dbReference type="EMBL" id="JAMPKK010000027">
    <property type="protein sequence ID" value="MEP0865465.1"/>
    <property type="molecule type" value="Genomic_DNA"/>
</dbReference>
<sequence>MSDPYASPLRGQAVKLEGKIIGRGNAGYKFGSDLQLQDHTGIIYLHYTLRFGPVGNFLFGWTQAENQIGAQVTVVGWFRRGMAPWVDLIVMDTNRGWSVNSYHRFWTLTLGVGAIALGFVFPSLF</sequence>
<gene>
    <name evidence="2" type="ORF">NDI37_13420</name>
</gene>
<name>A0ABV0JPQ6_9CYAN</name>
<evidence type="ECO:0000313" key="3">
    <source>
        <dbReference type="Proteomes" id="UP001442494"/>
    </source>
</evidence>
<keyword evidence="3" id="KW-1185">Reference proteome</keyword>
<feature type="transmembrane region" description="Helical" evidence="1">
    <location>
        <begin position="105"/>
        <end position="124"/>
    </location>
</feature>
<keyword evidence="1" id="KW-0812">Transmembrane</keyword>